<reference evidence="1 2" key="1">
    <citation type="journal article" date="2019" name="Commun. Biol.">
        <title>The bagworm genome reveals a unique fibroin gene that provides high tensile strength.</title>
        <authorList>
            <person name="Kono N."/>
            <person name="Nakamura H."/>
            <person name="Ohtoshi R."/>
            <person name="Tomita M."/>
            <person name="Numata K."/>
            <person name="Arakawa K."/>
        </authorList>
    </citation>
    <scope>NUCLEOTIDE SEQUENCE [LARGE SCALE GENOMIC DNA]</scope>
</reference>
<evidence type="ECO:0000313" key="2">
    <source>
        <dbReference type="Proteomes" id="UP000299102"/>
    </source>
</evidence>
<keyword evidence="2" id="KW-1185">Reference proteome</keyword>
<dbReference type="EMBL" id="BGZK01000944">
    <property type="protein sequence ID" value="GBP65965.1"/>
    <property type="molecule type" value="Genomic_DNA"/>
</dbReference>
<gene>
    <name evidence="1" type="ORF">EVAR_45885_1</name>
</gene>
<accession>A0A4C1XUZ8</accession>
<name>A0A4C1XUZ8_EUMVA</name>
<sequence length="71" mass="7637">MFHICQAFRDGLNFFNVLNVHAPTHLHCEQDVLQHGVSDTADGRGPAAFRLQLPPVVDKVGAISGTPPAFG</sequence>
<protein>
    <submittedName>
        <fullName evidence="1">Uncharacterized protein</fullName>
    </submittedName>
</protein>
<dbReference type="AlphaFoldDB" id="A0A4C1XUZ8"/>
<comment type="caution">
    <text evidence="1">The sequence shown here is derived from an EMBL/GenBank/DDBJ whole genome shotgun (WGS) entry which is preliminary data.</text>
</comment>
<proteinExistence type="predicted"/>
<evidence type="ECO:0000313" key="1">
    <source>
        <dbReference type="EMBL" id="GBP65965.1"/>
    </source>
</evidence>
<dbReference type="Proteomes" id="UP000299102">
    <property type="component" value="Unassembled WGS sequence"/>
</dbReference>
<organism evidence="1 2">
    <name type="scientific">Eumeta variegata</name>
    <name type="common">Bagworm moth</name>
    <name type="synonym">Eumeta japonica</name>
    <dbReference type="NCBI Taxonomy" id="151549"/>
    <lineage>
        <taxon>Eukaryota</taxon>
        <taxon>Metazoa</taxon>
        <taxon>Ecdysozoa</taxon>
        <taxon>Arthropoda</taxon>
        <taxon>Hexapoda</taxon>
        <taxon>Insecta</taxon>
        <taxon>Pterygota</taxon>
        <taxon>Neoptera</taxon>
        <taxon>Endopterygota</taxon>
        <taxon>Lepidoptera</taxon>
        <taxon>Glossata</taxon>
        <taxon>Ditrysia</taxon>
        <taxon>Tineoidea</taxon>
        <taxon>Psychidae</taxon>
        <taxon>Oiketicinae</taxon>
        <taxon>Eumeta</taxon>
    </lineage>
</organism>